<comment type="similarity">
    <text evidence="6 7">Belongs to the sulfate adenylyltransferase family.</text>
</comment>
<evidence type="ECO:0000259" key="9">
    <source>
        <dbReference type="Pfam" id="PF14306"/>
    </source>
</evidence>
<keyword evidence="2 7" id="KW-0808">Transferase</keyword>
<evidence type="ECO:0000256" key="7">
    <source>
        <dbReference type="HAMAP-Rule" id="MF_00066"/>
    </source>
</evidence>
<dbReference type="Proteomes" id="UP000027153">
    <property type="component" value="Unassembled WGS sequence"/>
</dbReference>
<dbReference type="InterPro" id="IPR020792">
    <property type="entry name" value="SO4_adenylyltransferase_pro"/>
</dbReference>
<sequence length="378" mass="43088">MIQIKPHGGKLISRTLTEQKQKNIIEQASEYQSVPISADLMKDVENIASGLFSPLEGFNCQEDYESILYNKRLSDGLPWTIPIVLDVENNDIKEGDDILLRNNDHLVAVMHVEERYGFDKRAHAEQVFGTNDDAHPGVAKTYSMKDTLLGGKIDLINESKTPYYKYALKPEETRSLFKEKGWERVVGFQTRNVAHLGHEYLQKSALSVVDGLFINPVIGKKKRGDFRDEVILESYEVLIDNYYPRDRVVLGIFQTEMRYAGPREAIFHAIVRKNYGCTHFIIGRDHAGVGTFYHPFAAQEIFKEFPDIGIEPMFFMSFFHCNKCGGITNDKVCPHNDRIDFSGTKMRQMIESGKRPPADSMRPEVADVILKSGKPFVE</sequence>
<evidence type="ECO:0000256" key="6">
    <source>
        <dbReference type="ARBA" id="ARBA00037980"/>
    </source>
</evidence>
<feature type="domain" description="ATP-sulfurylase PUA-like" evidence="9">
    <location>
        <begin position="4"/>
        <end position="158"/>
    </location>
</feature>
<dbReference type="NCBIfam" id="NF003166">
    <property type="entry name" value="PRK04149.1"/>
    <property type="match status" value="1"/>
</dbReference>
<dbReference type="GO" id="GO:0000103">
    <property type="term" value="P:sulfate assimilation"/>
    <property type="evidence" value="ECO:0007669"/>
    <property type="project" value="UniProtKB-UniRule"/>
</dbReference>
<dbReference type="CDD" id="cd00517">
    <property type="entry name" value="ATPS"/>
    <property type="match status" value="1"/>
</dbReference>
<dbReference type="PANTHER" id="PTHR43509:SF1">
    <property type="entry name" value="SULFATE ADENYLYLTRANSFERASE"/>
    <property type="match status" value="1"/>
</dbReference>
<dbReference type="Pfam" id="PF14306">
    <property type="entry name" value="PUA_2"/>
    <property type="match status" value="1"/>
</dbReference>
<proteinExistence type="inferred from homology"/>
<dbReference type="EMBL" id="JMIY01000003">
    <property type="protein sequence ID" value="KCZ72037.1"/>
    <property type="molecule type" value="Genomic_DNA"/>
</dbReference>
<feature type="domain" description="Sulphate adenylyltransferase catalytic" evidence="8">
    <location>
        <begin position="165"/>
        <end position="371"/>
    </location>
</feature>
<dbReference type="UniPathway" id="UPA00140">
    <property type="reaction ID" value="UER00204"/>
</dbReference>
<keyword evidence="3 7" id="KW-0548">Nucleotidyltransferase</keyword>
<evidence type="ECO:0000259" key="8">
    <source>
        <dbReference type="Pfam" id="PF01747"/>
    </source>
</evidence>
<keyword evidence="5 7" id="KW-0067">ATP-binding</keyword>
<keyword evidence="4 7" id="KW-0547">Nucleotide-binding</keyword>
<dbReference type="PATRIC" id="fig|1392998.3.peg.1445"/>
<dbReference type="SUPFAM" id="SSF52374">
    <property type="entry name" value="Nucleotidylyl transferase"/>
    <property type="match status" value="1"/>
</dbReference>
<reference evidence="10 11" key="1">
    <citation type="journal article" date="2013" name="Nature">
        <title>Anaerobic oxidation of methane coupled to nitrate reduction in a novel archaeal lineage.</title>
        <authorList>
            <person name="Haroon M.F."/>
            <person name="Hu S."/>
            <person name="Shi Y."/>
            <person name="Imelfort M."/>
            <person name="Keller J."/>
            <person name="Hugenholtz P."/>
            <person name="Yuan Z."/>
            <person name="Tyson G.W."/>
        </authorList>
    </citation>
    <scope>NUCLEOTIDE SEQUENCE [LARGE SCALE GENOMIC DNA]</scope>
    <source>
        <strain evidence="10 11">ANME-2d</strain>
    </source>
</reference>
<organism evidence="10 11">
    <name type="scientific">Candidatus Methanoperedens nitratireducens</name>
    <dbReference type="NCBI Taxonomy" id="1392998"/>
    <lineage>
        <taxon>Archaea</taxon>
        <taxon>Methanobacteriati</taxon>
        <taxon>Methanobacteriota</taxon>
        <taxon>Stenosarchaea group</taxon>
        <taxon>Methanomicrobia</taxon>
        <taxon>Methanosarcinales</taxon>
        <taxon>ANME-2 cluster</taxon>
        <taxon>Candidatus Methanoperedentaceae</taxon>
        <taxon>Candidatus Methanoperedens</taxon>
    </lineage>
</organism>
<dbReference type="InterPro" id="IPR002650">
    <property type="entry name" value="Sulphate_adenylyltransferase"/>
</dbReference>
<evidence type="ECO:0000256" key="4">
    <source>
        <dbReference type="ARBA" id="ARBA00022741"/>
    </source>
</evidence>
<dbReference type="GO" id="GO:0005524">
    <property type="term" value="F:ATP binding"/>
    <property type="evidence" value="ECO:0007669"/>
    <property type="project" value="UniProtKB-KW"/>
</dbReference>
<name>A0A062V3X7_9EURY</name>
<dbReference type="InterPro" id="IPR014729">
    <property type="entry name" value="Rossmann-like_a/b/a_fold"/>
</dbReference>
<evidence type="ECO:0000256" key="5">
    <source>
        <dbReference type="ARBA" id="ARBA00022840"/>
    </source>
</evidence>
<dbReference type="InterPro" id="IPR025980">
    <property type="entry name" value="ATP-Sase_PUA-like_dom"/>
</dbReference>
<dbReference type="NCBIfam" id="TIGR00339">
    <property type="entry name" value="sopT"/>
    <property type="match status" value="1"/>
</dbReference>
<evidence type="ECO:0000256" key="1">
    <source>
        <dbReference type="ARBA" id="ARBA00005048"/>
    </source>
</evidence>
<evidence type="ECO:0000313" key="11">
    <source>
        <dbReference type="Proteomes" id="UP000027153"/>
    </source>
</evidence>
<evidence type="ECO:0000256" key="3">
    <source>
        <dbReference type="ARBA" id="ARBA00022695"/>
    </source>
</evidence>
<comment type="caution">
    <text evidence="10">The sequence shown here is derived from an EMBL/GenBank/DDBJ whole genome shotgun (WGS) entry which is preliminary data.</text>
</comment>
<dbReference type="RefSeq" id="WP_048090058.1">
    <property type="nucleotide sequence ID" value="NZ_JMIY01000003.1"/>
</dbReference>
<dbReference type="GO" id="GO:0070814">
    <property type="term" value="P:hydrogen sulfide biosynthetic process"/>
    <property type="evidence" value="ECO:0007669"/>
    <property type="project" value="UniProtKB-UniRule"/>
</dbReference>
<dbReference type="PANTHER" id="PTHR43509">
    <property type="match status" value="1"/>
</dbReference>
<evidence type="ECO:0000256" key="2">
    <source>
        <dbReference type="ARBA" id="ARBA00022679"/>
    </source>
</evidence>
<comment type="pathway">
    <text evidence="1 7">Sulfur metabolism; hydrogen sulfide biosynthesis; sulfite from sulfate: step 1/3.</text>
</comment>
<protein>
    <recommendedName>
        <fullName evidence="7">Sulfate adenylyltransferase</fullName>
        <ecNumber evidence="7">2.7.7.4</ecNumber>
    </recommendedName>
    <alternativeName>
        <fullName evidence="7">ATP-sulfurylase</fullName>
    </alternativeName>
    <alternativeName>
        <fullName evidence="7">Sulfate adenylate transferase</fullName>
        <shortName evidence="7">SAT</shortName>
    </alternativeName>
</protein>
<gene>
    <name evidence="7" type="primary">sat</name>
    <name evidence="10" type="ORF">ANME2D_01438</name>
</gene>
<dbReference type="EC" id="2.7.7.4" evidence="7"/>
<dbReference type="InterPro" id="IPR024951">
    <property type="entry name" value="Sulfurylase_cat_dom"/>
</dbReference>
<dbReference type="GO" id="GO:0004781">
    <property type="term" value="F:sulfate adenylyltransferase (ATP) activity"/>
    <property type="evidence" value="ECO:0007669"/>
    <property type="project" value="UniProtKB-UniRule"/>
</dbReference>
<dbReference type="AlphaFoldDB" id="A0A062V3X7"/>
<dbReference type="Gene3D" id="3.40.50.620">
    <property type="entry name" value="HUPs"/>
    <property type="match status" value="1"/>
</dbReference>
<dbReference type="InterPro" id="IPR015947">
    <property type="entry name" value="PUA-like_sf"/>
</dbReference>
<evidence type="ECO:0000313" key="10">
    <source>
        <dbReference type="EMBL" id="KCZ72037.1"/>
    </source>
</evidence>
<comment type="catalytic activity">
    <reaction evidence="7">
        <text>sulfate + ATP + H(+) = adenosine 5'-phosphosulfate + diphosphate</text>
        <dbReference type="Rhea" id="RHEA:18133"/>
        <dbReference type="ChEBI" id="CHEBI:15378"/>
        <dbReference type="ChEBI" id="CHEBI:16189"/>
        <dbReference type="ChEBI" id="CHEBI:30616"/>
        <dbReference type="ChEBI" id="CHEBI:33019"/>
        <dbReference type="ChEBI" id="CHEBI:58243"/>
        <dbReference type="EC" id="2.7.7.4"/>
    </reaction>
</comment>
<accession>A0A062V3X7</accession>
<dbReference type="Gene3D" id="3.10.400.10">
    <property type="entry name" value="Sulfate adenylyltransferase"/>
    <property type="match status" value="1"/>
</dbReference>
<dbReference type="Pfam" id="PF01747">
    <property type="entry name" value="ATP-sulfurylase"/>
    <property type="match status" value="1"/>
</dbReference>
<dbReference type="OrthoDB" id="6358at2157"/>
<dbReference type="HAMAP" id="MF_00066">
    <property type="entry name" value="Sulf_adenylyltr"/>
    <property type="match status" value="1"/>
</dbReference>
<keyword evidence="11" id="KW-1185">Reference proteome</keyword>
<dbReference type="SUPFAM" id="SSF88697">
    <property type="entry name" value="PUA domain-like"/>
    <property type="match status" value="1"/>
</dbReference>